<keyword evidence="1" id="KW-1133">Transmembrane helix</keyword>
<keyword evidence="1" id="KW-0812">Transmembrane</keyword>
<gene>
    <name evidence="2" type="ORF">McpCs1_04210</name>
</gene>
<dbReference type="RefSeq" id="WP_338095592.1">
    <property type="nucleotide sequence ID" value="NZ_JAWDKB010000002.1"/>
</dbReference>
<keyword evidence="1" id="KW-0472">Membrane</keyword>
<feature type="transmembrane region" description="Helical" evidence="1">
    <location>
        <begin position="7"/>
        <end position="31"/>
    </location>
</feature>
<name>A0AAE4MF52_9EURY</name>
<dbReference type="Proteomes" id="UP001283212">
    <property type="component" value="Unassembled WGS sequence"/>
</dbReference>
<dbReference type="AlphaFoldDB" id="A0AAE4MF52"/>
<sequence length="135" mass="13797">MGKNSAEIVAVVIAVMVVFAGIAAGFGGFMIQDTGSTYADTFAQKTGTTLTTVVAPADYDVDQVAVFQIPGGAYIDAKSLISAYNGNTDSVIVYNVVDGTIVGEQSAPITFNHAAGLLNTAMGKQLINLATAAQT</sequence>
<comment type="caution">
    <text evidence="2">The sequence shown here is derived from an EMBL/GenBank/DDBJ whole genome shotgun (WGS) entry which is preliminary data.</text>
</comment>
<reference evidence="2 3" key="1">
    <citation type="submission" date="2023-06" db="EMBL/GenBank/DDBJ databases">
        <title>Genome sequence of Methancorpusculaceae sp. Cs1.</title>
        <authorList>
            <person name="Protasov E."/>
            <person name="Platt K."/>
            <person name="Poehlein A."/>
            <person name="Daniel R."/>
            <person name="Brune A."/>
        </authorList>
    </citation>
    <scope>NUCLEOTIDE SEQUENCE [LARGE SCALE GENOMIC DNA]</scope>
    <source>
        <strain evidence="2 3">Cs1</strain>
    </source>
</reference>
<keyword evidence="3" id="KW-1185">Reference proteome</keyword>
<organism evidence="2 3">
    <name type="scientific">Methanorbis rubei</name>
    <dbReference type="NCBI Taxonomy" id="3028300"/>
    <lineage>
        <taxon>Archaea</taxon>
        <taxon>Methanobacteriati</taxon>
        <taxon>Methanobacteriota</taxon>
        <taxon>Stenosarchaea group</taxon>
        <taxon>Methanomicrobia</taxon>
        <taxon>Methanomicrobiales</taxon>
        <taxon>Methanocorpusculaceae</taxon>
        <taxon>Methanorbis</taxon>
    </lineage>
</organism>
<protein>
    <submittedName>
        <fullName evidence="2">Uncharacterized protein</fullName>
    </submittedName>
</protein>
<evidence type="ECO:0000256" key="1">
    <source>
        <dbReference type="SAM" id="Phobius"/>
    </source>
</evidence>
<proteinExistence type="predicted"/>
<evidence type="ECO:0000313" key="3">
    <source>
        <dbReference type="Proteomes" id="UP001283212"/>
    </source>
</evidence>
<evidence type="ECO:0000313" key="2">
    <source>
        <dbReference type="EMBL" id="MDV0443054.1"/>
    </source>
</evidence>
<accession>A0AAE4MF52</accession>
<dbReference type="EMBL" id="JAWDKB010000002">
    <property type="protein sequence ID" value="MDV0443054.1"/>
    <property type="molecule type" value="Genomic_DNA"/>
</dbReference>